<dbReference type="InterPro" id="IPR041879">
    <property type="entry name" value="YvgL-like_PBP2"/>
</dbReference>
<dbReference type="Pfam" id="PF13531">
    <property type="entry name" value="SBP_bac_11"/>
    <property type="match status" value="1"/>
</dbReference>
<reference evidence="8" key="1">
    <citation type="submission" date="2016-10" db="EMBL/GenBank/DDBJ databases">
        <authorList>
            <person name="Varghese N."/>
            <person name="Submissions S."/>
        </authorList>
    </citation>
    <scope>NUCLEOTIDE SEQUENCE [LARGE SCALE GENOMIC DNA]</scope>
    <source>
        <strain evidence="8">CGMCC 1.8895</strain>
    </source>
</reference>
<keyword evidence="2 5" id="KW-0500">Molybdenum</keyword>
<dbReference type="GO" id="GO:0046872">
    <property type="term" value="F:metal ion binding"/>
    <property type="evidence" value="ECO:0007669"/>
    <property type="project" value="UniProtKB-KW"/>
</dbReference>
<name>A0A1G9G3M0_9BACL</name>
<feature type="signal peptide" evidence="6">
    <location>
        <begin position="1"/>
        <end position="20"/>
    </location>
</feature>
<feature type="binding site" evidence="5">
    <location>
        <position position="184"/>
    </location>
    <ligand>
        <name>molybdate</name>
        <dbReference type="ChEBI" id="CHEBI:36264"/>
    </ligand>
</feature>
<dbReference type="GO" id="GO:1901359">
    <property type="term" value="F:tungstate binding"/>
    <property type="evidence" value="ECO:0007669"/>
    <property type="project" value="UniProtKB-ARBA"/>
</dbReference>
<feature type="binding site" evidence="5">
    <location>
        <position position="157"/>
    </location>
    <ligand>
        <name>molybdate</name>
        <dbReference type="ChEBI" id="CHEBI:36264"/>
    </ligand>
</feature>
<organism evidence="7 8">
    <name type="scientific">Lacicoccus qingdaonensis</name>
    <dbReference type="NCBI Taxonomy" id="576118"/>
    <lineage>
        <taxon>Bacteria</taxon>
        <taxon>Bacillati</taxon>
        <taxon>Bacillota</taxon>
        <taxon>Bacilli</taxon>
        <taxon>Bacillales</taxon>
        <taxon>Salinicoccaceae</taxon>
        <taxon>Lacicoccus</taxon>
    </lineage>
</organism>
<evidence type="ECO:0000256" key="3">
    <source>
        <dbReference type="ARBA" id="ARBA00022723"/>
    </source>
</evidence>
<dbReference type="PANTHER" id="PTHR30632:SF0">
    <property type="entry name" value="SULFATE-BINDING PROTEIN"/>
    <property type="match status" value="1"/>
</dbReference>
<dbReference type="GO" id="GO:0015689">
    <property type="term" value="P:molybdate ion transport"/>
    <property type="evidence" value="ECO:0007669"/>
    <property type="project" value="InterPro"/>
</dbReference>
<proteinExistence type="inferred from homology"/>
<feature type="binding site" evidence="5">
    <location>
        <position position="50"/>
    </location>
    <ligand>
        <name>molybdate</name>
        <dbReference type="ChEBI" id="CHEBI:36264"/>
    </ligand>
</feature>
<dbReference type="NCBIfam" id="TIGR01256">
    <property type="entry name" value="modA"/>
    <property type="match status" value="1"/>
</dbReference>
<dbReference type="AlphaFoldDB" id="A0A1G9G3M0"/>
<evidence type="ECO:0000256" key="4">
    <source>
        <dbReference type="ARBA" id="ARBA00022729"/>
    </source>
</evidence>
<keyword evidence="8" id="KW-1185">Reference proteome</keyword>
<keyword evidence="3 5" id="KW-0479">Metal-binding</keyword>
<dbReference type="EMBL" id="FNFY01000015">
    <property type="protein sequence ID" value="SDK95232.1"/>
    <property type="molecule type" value="Genomic_DNA"/>
</dbReference>
<dbReference type="InterPro" id="IPR005950">
    <property type="entry name" value="ModA"/>
</dbReference>
<dbReference type="SUPFAM" id="SSF53850">
    <property type="entry name" value="Periplasmic binding protein-like II"/>
    <property type="match status" value="1"/>
</dbReference>
<dbReference type="FunFam" id="3.40.190.10:FF:000035">
    <property type="entry name" value="Molybdate ABC transporter substrate-binding protein"/>
    <property type="match status" value="1"/>
</dbReference>
<gene>
    <name evidence="7" type="ORF">SAMN05216216_11520</name>
</gene>
<evidence type="ECO:0000256" key="6">
    <source>
        <dbReference type="SAM" id="SignalP"/>
    </source>
</evidence>
<sequence length="266" mass="29010">MKFMNSLKYMLLPVLIFVMAACGNGDTADKSGEAAEDVVEGTITVSAAASLVDALEEVSELFNEKYPDVQVDFNFGGSGALMQQILQGAPADLFFSANESHFEEVVDEGYIDEENTVDLLRNEIVLVVPEDSSTVTSFDDLENAESIGIGNPESVPAGEYSMEAFENMNILEELESKFIFATDVRQVLNYVETENVDAGVVYHTDALTSDGIEVVDTAPEDSHSPVVYPLGTLNGTDNPKAQRAFYEFVQSEEAGEVFNDYGFIIE</sequence>
<feature type="binding site" evidence="5">
    <location>
        <position position="202"/>
    </location>
    <ligand>
        <name>molybdate</name>
        <dbReference type="ChEBI" id="CHEBI:36264"/>
    </ligand>
</feature>
<dbReference type="Gene3D" id="3.40.190.10">
    <property type="entry name" value="Periplasmic binding protein-like II"/>
    <property type="match status" value="2"/>
</dbReference>
<feature type="binding site" evidence="5">
    <location>
        <position position="78"/>
    </location>
    <ligand>
        <name>molybdate</name>
        <dbReference type="ChEBI" id="CHEBI:36264"/>
    </ligand>
</feature>
<dbReference type="PROSITE" id="PS51257">
    <property type="entry name" value="PROKAR_LIPOPROTEIN"/>
    <property type="match status" value="1"/>
</dbReference>
<protein>
    <submittedName>
        <fullName evidence="7">Molybdate transport system substrate-binding protein</fullName>
    </submittedName>
</protein>
<evidence type="ECO:0000256" key="1">
    <source>
        <dbReference type="ARBA" id="ARBA00009175"/>
    </source>
</evidence>
<evidence type="ECO:0000256" key="5">
    <source>
        <dbReference type="PIRSR" id="PIRSR004846-1"/>
    </source>
</evidence>
<dbReference type="Proteomes" id="UP000199008">
    <property type="component" value="Unassembled WGS sequence"/>
</dbReference>
<comment type="similarity">
    <text evidence="1">Belongs to the bacterial solute-binding protein ModA family.</text>
</comment>
<dbReference type="PANTHER" id="PTHR30632">
    <property type="entry name" value="MOLYBDATE-BINDING PERIPLASMIC PROTEIN"/>
    <property type="match status" value="1"/>
</dbReference>
<dbReference type="GO" id="GO:0030973">
    <property type="term" value="F:molybdate ion binding"/>
    <property type="evidence" value="ECO:0007669"/>
    <property type="project" value="UniProtKB-ARBA"/>
</dbReference>
<feature type="chain" id="PRO_5011730218" evidence="6">
    <location>
        <begin position="21"/>
        <end position="266"/>
    </location>
</feature>
<dbReference type="InterPro" id="IPR050682">
    <property type="entry name" value="ModA/WtpA"/>
</dbReference>
<evidence type="ECO:0000313" key="7">
    <source>
        <dbReference type="EMBL" id="SDK95232.1"/>
    </source>
</evidence>
<dbReference type="CDD" id="cd13537">
    <property type="entry name" value="PBP2_YvgL_like"/>
    <property type="match status" value="1"/>
</dbReference>
<evidence type="ECO:0000256" key="2">
    <source>
        <dbReference type="ARBA" id="ARBA00022505"/>
    </source>
</evidence>
<accession>A0A1G9G3M0</accession>
<dbReference type="PIRSF" id="PIRSF004846">
    <property type="entry name" value="ModA"/>
    <property type="match status" value="1"/>
</dbReference>
<dbReference type="STRING" id="576118.SAMN05216216_11520"/>
<keyword evidence="4 6" id="KW-0732">Signal</keyword>
<evidence type="ECO:0000313" key="8">
    <source>
        <dbReference type="Proteomes" id="UP000199008"/>
    </source>
</evidence>